<reference evidence="2 3" key="1">
    <citation type="submission" date="2024-10" db="EMBL/GenBank/DDBJ databases">
        <authorList>
            <person name="Ratan Roy A."/>
            <person name="Morales Sandoval P.H."/>
            <person name="De Los Santos Villalobos S."/>
            <person name="Chakraborty S."/>
            <person name="Mukherjee J."/>
        </authorList>
    </citation>
    <scope>NUCLEOTIDE SEQUENCE [LARGE SCALE GENOMIC DNA]</scope>
    <source>
        <strain evidence="2 3">S1</strain>
    </source>
</reference>
<keyword evidence="3" id="KW-1185">Reference proteome</keyword>
<protein>
    <submittedName>
        <fullName evidence="2">Uncharacterized protein</fullName>
    </submittedName>
</protein>
<dbReference type="RefSeq" id="WP_377968126.1">
    <property type="nucleotide sequence ID" value="NZ_JBHZOL010000111.1"/>
</dbReference>
<name>A0ABW6IJU4_9CYAN</name>
<dbReference type="Proteomes" id="UP001600165">
    <property type="component" value="Unassembled WGS sequence"/>
</dbReference>
<feature type="compositionally biased region" description="Basic and acidic residues" evidence="1">
    <location>
        <begin position="252"/>
        <end position="275"/>
    </location>
</feature>
<proteinExistence type="predicted"/>
<sequence>MQPGTLIPPSKPQSAGALLSALGDCQRQRFTDRLETLTHQGVEPGDAWQVAASHQRQADLPRYELTAAEQEAMNRTARTLSRESPEPEPANEISRSWSGLGVSDAETDGTAEGGAPLKDEPLADEPSPLDQEFPTVVEPPSVVQGWGSRNQSNPAPISDSDADAQTELAQSILDNARQVIDSAIASGAVADAEGTLRAENLTHAATLGPDGVMRVENRQTGGIAIGDETGIREAKGLTGSDQQAWRSFRQLSDAERQQEQAQRAPERQHRSDLEL</sequence>
<feature type="region of interest" description="Disordered" evidence="1">
    <location>
        <begin position="249"/>
        <end position="275"/>
    </location>
</feature>
<dbReference type="EMBL" id="JBHZOL010000111">
    <property type="protein sequence ID" value="MFE4108497.1"/>
    <property type="molecule type" value="Genomic_DNA"/>
</dbReference>
<feature type="region of interest" description="Disordered" evidence="1">
    <location>
        <begin position="66"/>
        <end position="168"/>
    </location>
</feature>
<comment type="caution">
    <text evidence="2">The sequence shown here is derived from an EMBL/GenBank/DDBJ whole genome shotgun (WGS) entry which is preliminary data.</text>
</comment>
<accession>A0ABW6IJU4</accession>
<evidence type="ECO:0000256" key="1">
    <source>
        <dbReference type="SAM" id="MobiDB-lite"/>
    </source>
</evidence>
<gene>
    <name evidence="2" type="ORF">ACFVKH_19630</name>
</gene>
<evidence type="ECO:0000313" key="2">
    <source>
        <dbReference type="EMBL" id="MFE4108497.1"/>
    </source>
</evidence>
<evidence type="ECO:0000313" key="3">
    <source>
        <dbReference type="Proteomes" id="UP001600165"/>
    </source>
</evidence>
<organism evidence="2 3">
    <name type="scientific">Almyronema epifaneia S1</name>
    <dbReference type="NCBI Taxonomy" id="2991925"/>
    <lineage>
        <taxon>Bacteria</taxon>
        <taxon>Bacillati</taxon>
        <taxon>Cyanobacteriota</taxon>
        <taxon>Cyanophyceae</taxon>
        <taxon>Nodosilineales</taxon>
        <taxon>Nodosilineaceae</taxon>
        <taxon>Almyronema</taxon>
        <taxon>Almyronema epifaneia</taxon>
    </lineage>
</organism>